<protein>
    <recommendedName>
        <fullName evidence="3">UDP-N-acetylglucosamine 2-epimerase (non-hydrolyzing)</fullName>
        <ecNumber evidence="3">5.1.3.14</ecNumber>
    </recommendedName>
</protein>
<dbReference type="PANTHER" id="PTHR43174:SF2">
    <property type="entry name" value="UDP-N-ACETYLGLUCOSAMINE 2-EPIMERASE"/>
    <property type="match status" value="1"/>
</dbReference>
<dbReference type="NCBIfam" id="TIGR00236">
    <property type="entry name" value="wecB"/>
    <property type="match status" value="1"/>
</dbReference>
<dbReference type="EMBL" id="VRLW01000001">
    <property type="protein sequence ID" value="KAA1259484.1"/>
    <property type="molecule type" value="Genomic_DNA"/>
</dbReference>
<dbReference type="Gene3D" id="3.40.50.2000">
    <property type="entry name" value="Glycogen Phosphorylase B"/>
    <property type="match status" value="2"/>
</dbReference>
<dbReference type="CDD" id="cd03786">
    <property type="entry name" value="GTB_UDP-GlcNAc_2-Epimerase"/>
    <property type="match status" value="1"/>
</dbReference>
<dbReference type="InterPro" id="IPR003331">
    <property type="entry name" value="UDP_GlcNAc_Epimerase_2_dom"/>
</dbReference>
<name>A0A5B1CJK4_9BACT</name>
<evidence type="ECO:0000256" key="1">
    <source>
        <dbReference type="ARBA" id="ARBA00023235"/>
    </source>
</evidence>
<evidence type="ECO:0000256" key="3">
    <source>
        <dbReference type="ARBA" id="ARBA00038858"/>
    </source>
</evidence>
<feature type="domain" description="UDP-N-acetylglucosamine 2-epimerase" evidence="5">
    <location>
        <begin position="10"/>
        <end position="354"/>
    </location>
</feature>
<sequence>MSPLILECQKRPDTIAPIVCSTGQHREMLAQVLGYFGIKPDIDLGLMKPGQTLTGLTSACLLAVDEVIQQQKPDCVVVQGDTTTVMASAMAAFYHHIPVVHVEAGLRTGDLMAPWPEEFNRRVAGIVTQLHCAPTKRSADALLAESVPAENVRVTGNTVIDALLHTVEKQRSETESLAQKYPAAMADSVVLITGHRRENFGGGLADTCDAIAELARNHPETQFIYPVHLNPNVQGPVHDRLGGLDNIHLVPPADYPEFVWLMDRADVVLTDSGGVQEEAPSLDCAVLVTREKTERPEAVDAGLAELVGTDRQRIVDRVTDALASRSEKAKASATDTIINNPYGDGKASQRIADWMLERFAS</sequence>
<evidence type="ECO:0000256" key="2">
    <source>
        <dbReference type="ARBA" id="ARBA00038209"/>
    </source>
</evidence>
<comment type="similarity">
    <text evidence="2 4">Belongs to the UDP-N-acetylglucosamine 2-epimerase family.</text>
</comment>
<evidence type="ECO:0000313" key="6">
    <source>
        <dbReference type="EMBL" id="KAA1259484.1"/>
    </source>
</evidence>
<comment type="caution">
    <text evidence="6">The sequence shown here is derived from an EMBL/GenBank/DDBJ whole genome shotgun (WGS) entry which is preliminary data.</text>
</comment>
<evidence type="ECO:0000259" key="5">
    <source>
        <dbReference type="Pfam" id="PF02350"/>
    </source>
</evidence>
<dbReference type="EC" id="5.1.3.14" evidence="3"/>
<gene>
    <name evidence="6" type="primary">wecB</name>
    <name evidence="6" type="ORF">LF1_20180</name>
</gene>
<dbReference type="Proteomes" id="UP000322699">
    <property type="component" value="Unassembled WGS sequence"/>
</dbReference>
<evidence type="ECO:0000256" key="4">
    <source>
        <dbReference type="RuleBase" id="RU003513"/>
    </source>
</evidence>
<evidence type="ECO:0000313" key="7">
    <source>
        <dbReference type="Proteomes" id="UP000322699"/>
    </source>
</evidence>
<dbReference type="AlphaFoldDB" id="A0A5B1CJK4"/>
<proteinExistence type="inferred from homology"/>
<dbReference type="InterPro" id="IPR029767">
    <property type="entry name" value="WecB-like"/>
</dbReference>
<organism evidence="6 7">
    <name type="scientific">Rubripirellula obstinata</name>
    <dbReference type="NCBI Taxonomy" id="406547"/>
    <lineage>
        <taxon>Bacteria</taxon>
        <taxon>Pseudomonadati</taxon>
        <taxon>Planctomycetota</taxon>
        <taxon>Planctomycetia</taxon>
        <taxon>Pirellulales</taxon>
        <taxon>Pirellulaceae</taxon>
        <taxon>Rubripirellula</taxon>
    </lineage>
</organism>
<keyword evidence="7" id="KW-1185">Reference proteome</keyword>
<dbReference type="PANTHER" id="PTHR43174">
    <property type="entry name" value="UDP-N-ACETYLGLUCOSAMINE 2-EPIMERASE"/>
    <property type="match status" value="1"/>
</dbReference>
<dbReference type="GO" id="GO:0008761">
    <property type="term" value="F:UDP-N-acetylglucosamine 2-epimerase activity"/>
    <property type="evidence" value="ECO:0007669"/>
    <property type="project" value="UniProtKB-EC"/>
</dbReference>
<keyword evidence="1 4" id="KW-0413">Isomerase</keyword>
<dbReference type="Pfam" id="PF02350">
    <property type="entry name" value="Epimerase_2"/>
    <property type="match status" value="1"/>
</dbReference>
<dbReference type="SUPFAM" id="SSF53756">
    <property type="entry name" value="UDP-Glycosyltransferase/glycogen phosphorylase"/>
    <property type="match status" value="1"/>
</dbReference>
<reference evidence="6 7" key="1">
    <citation type="submission" date="2019-08" db="EMBL/GenBank/DDBJ databases">
        <title>Deep-cultivation of Planctomycetes and their phenomic and genomic characterization uncovers novel biology.</title>
        <authorList>
            <person name="Wiegand S."/>
            <person name="Jogler M."/>
            <person name="Boedeker C."/>
            <person name="Pinto D."/>
            <person name="Vollmers J."/>
            <person name="Rivas-Marin E."/>
            <person name="Kohn T."/>
            <person name="Peeters S.H."/>
            <person name="Heuer A."/>
            <person name="Rast P."/>
            <person name="Oberbeckmann S."/>
            <person name="Bunk B."/>
            <person name="Jeske O."/>
            <person name="Meyerdierks A."/>
            <person name="Storesund J.E."/>
            <person name="Kallscheuer N."/>
            <person name="Luecker S."/>
            <person name="Lage O.M."/>
            <person name="Pohl T."/>
            <person name="Merkel B.J."/>
            <person name="Hornburger P."/>
            <person name="Mueller R.-W."/>
            <person name="Bruemmer F."/>
            <person name="Labrenz M."/>
            <person name="Spormann A.M."/>
            <person name="Op Den Camp H."/>
            <person name="Overmann J."/>
            <person name="Amann R."/>
            <person name="Jetten M.S.M."/>
            <person name="Mascher T."/>
            <person name="Medema M.H."/>
            <person name="Devos D.P."/>
            <person name="Kaster A.-K."/>
            <person name="Ovreas L."/>
            <person name="Rohde M."/>
            <person name="Galperin M.Y."/>
            <person name="Jogler C."/>
        </authorList>
    </citation>
    <scope>NUCLEOTIDE SEQUENCE [LARGE SCALE GENOMIC DNA]</scope>
    <source>
        <strain evidence="6 7">LF1</strain>
    </source>
</reference>
<accession>A0A5B1CJK4</accession>